<keyword evidence="9" id="KW-0460">Magnesium</keyword>
<keyword evidence="9" id="KW-0963">Cytoplasm</keyword>
<dbReference type="AlphaFoldDB" id="A0A8G2C0V1"/>
<comment type="catalytic activity">
    <reaction evidence="1 9">
        <text>Endonucleolytic cleavage to 5'-phosphomonoester.</text>
        <dbReference type="EC" id="3.1.26.3"/>
    </reaction>
</comment>
<protein>
    <recommendedName>
        <fullName evidence="9">Ribonuclease 3</fullName>
        <ecNumber evidence="9">3.1.26.3</ecNumber>
    </recommendedName>
    <alternativeName>
        <fullName evidence="9">Ribonuclease III</fullName>
        <shortName evidence="9">RNase III</shortName>
    </alternativeName>
</protein>
<reference evidence="12 13" key="1">
    <citation type="submission" date="2016-10" db="EMBL/GenBank/DDBJ databases">
        <authorList>
            <person name="Varghese N."/>
            <person name="Submissions S."/>
        </authorList>
    </citation>
    <scope>NUCLEOTIDE SEQUENCE [LARGE SCALE GENOMIC DNA]</scope>
    <source>
        <strain evidence="12 13">DSM 1741</strain>
    </source>
</reference>
<comment type="function">
    <text evidence="9">Digests double-stranded RNA. Involved in the processing of primary rRNA transcript to yield the immediate precursors to the large and small rRNAs (23S and 16S). Processes some mRNAs, and tRNAs when they are encoded in the rRNA operon. Processes pre-crRNA and tracrRNA of type II CRISPR loci if present in the organism.</text>
</comment>
<dbReference type="PROSITE" id="PS00517">
    <property type="entry name" value="RNASE_3_1"/>
    <property type="match status" value="1"/>
</dbReference>
<sequence>MSLEVPSDALQSLQNEIHYEFKQVKLLIQALTHSSHANEHGCPHNERLEFLGDAVLELAVSQELFRKFPEVQEGHLTKMRSALVSEGALAQAARRIRLGSCLLLGRGEDVQGGREKNSVLSDALEAVLGAVYLDGGLESAITCVNFLFEGQWPAPPETFRPRDFKSLLQEATQRIWKARPSYALRDSQGPEHAKQYTVVVTMPDKTEVEWEERSMRKAEQGAAEQALLLLRKRFPDLSEPGA</sequence>
<feature type="active site" evidence="9">
    <location>
        <position position="125"/>
    </location>
</feature>
<evidence type="ECO:0000256" key="6">
    <source>
        <dbReference type="ARBA" id="ARBA00022759"/>
    </source>
</evidence>
<dbReference type="GO" id="GO:0004525">
    <property type="term" value="F:ribonuclease III activity"/>
    <property type="evidence" value="ECO:0007669"/>
    <property type="project" value="UniProtKB-UniRule"/>
</dbReference>
<dbReference type="Pfam" id="PF00035">
    <property type="entry name" value="dsrm"/>
    <property type="match status" value="1"/>
</dbReference>
<feature type="binding site" evidence="9">
    <location>
        <position position="125"/>
    </location>
    <ligand>
        <name>Mg(2+)</name>
        <dbReference type="ChEBI" id="CHEBI:18420"/>
    </ligand>
</feature>
<dbReference type="SUPFAM" id="SSF69065">
    <property type="entry name" value="RNase III domain-like"/>
    <property type="match status" value="1"/>
</dbReference>
<keyword evidence="9" id="KW-0699">rRNA-binding</keyword>
<dbReference type="GO" id="GO:0008033">
    <property type="term" value="P:tRNA processing"/>
    <property type="evidence" value="ECO:0007669"/>
    <property type="project" value="UniProtKB-KW"/>
</dbReference>
<proteinExistence type="inferred from homology"/>
<keyword evidence="13" id="KW-1185">Reference proteome</keyword>
<dbReference type="GO" id="GO:0010468">
    <property type="term" value="P:regulation of gene expression"/>
    <property type="evidence" value="ECO:0007669"/>
    <property type="project" value="TreeGrafter"/>
</dbReference>
<evidence type="ECO:0000256" key="9">
    <source>
        <dbReference type="HAMAP-Rule" id="MF_00104"/>
    </source>
</evidence>
<dbReference type="InterPro" id="IPR000999">
    <property type="entry name" value="RNase_III_dom"/>
</dbReference>
<keyword evidence="4 9" id="KW-0507">mRNA processing</keyword>
<comment type="subunit">
    <text evidence="9">Homodimer.</text>
</comment>
<evidence type="ECO:0000256" key="5">
    <source>
        <dbReference type="ARBA" id="ARBA00022722"/>
    </source>
</evidence>
<feature type="active site" evidence="9">
    <location>
        <position position="53"/>
    </location>
</feature>
<name>A0A8G2C0V1_DESNO</name>
<dbReference type="HAMAP" id="MF_00104">
    <property type="entry name" value="RNase_III"/>
    <property type="match status" value="1"/>
</dbReference>
<keyword evidence="6 9" id="KW-0255">Endonuclease</keyword>
<evidence type="ECO:0000313" key="13">
    <source>
        <dbReference type="Proteomes" id="UP000199581"/>
    </source>
</evidence>
<dbReference type="GO" id="GO:0046872">
    <property type="term" value="F:metal ion binding"/>
    <property type="evidence" value="ECO:0007669"/>
    <property type="project" value="UniProtKB-KW"/>
</dbReference>
<evidence type="ECO:0000256" key="3">
    <source>
        <dbReference type="ARBA" id="ARBA00022552"/>
    </source>
</evidence>
<dbReference type="Proteomes" id="UP000199581">
    <property type="component" value="Unassembled WGS sequence"/>
</dbReference>
<dbReference type="EMBL" id="FOTO01000001">
    <property type="protein sequence ID" value="SFL32867.1"/>
    <property type="molecule type" value="Genomic_DNA"/>
</dbReference>
<evidence type="ECO:0000259" key="10">
    <source>
        <dbReference type="PROSITE" id="PS50137"/>
    </source>
</evidence>
<dbReference type="Pfam" id="PF14622">
    <property type="entry name" value="Ribonucleas_3_3"/>
    <property type="match status" value="1"/>
</dbReference>
<keyword evidence="9" id="KW-0819">tRNA processing</keyword>
<gene>
    <name evidence="9" type="primary">rnc</name>
    <name evidence="12" type="ORF">SAMN05421830_101621</name>
</gene>
<dbReference type="PROSITE" id="PS50137">
    <property type="entry name" value="DS_RBD"/>
    <property type="match status" value="1"/>
</dbReference>
<dbReference type="InterPro" id="IPR011907">
    <property type="entry name" value="RNase_III"/>
</dbReference>
<evidence type="ECO:0000256" key="2">
    <source>
        <dbReference type="ARBA" id="ARBA00010183"/>
    </source>
</evidence>
<dbReference type="PANTHER" id="PTHR11207:SF0">
    <property type="entry name" value="RIBONUCLEASE 3"/>
    <property type="match status" value="1"/>
</dbReference>
<evidence type="ECO:0000259" key="11">
    <source>
        <dbReference type="PROSITE" id="PS50142"/>
    </source>
</evidence>
<dbReference type="Gene3D" id="1.10.1520.10">
    <property type="entry name" value="Ribonuclease III domain"/>
    <property type="match status" value="1"/>
</dbReference>
<comment type="subcellular location">
    <subcellularLocation>
        <location evidence="9">Cytoplasm</location>
    </subcellularLocation>
</comment>
<keyword evidence="5 9" id="KW-0540">Nuclease</keyword>
<dbReference type="GO" id="GO:0019843">
    <property type="term" value="F:rRNA binding"/>
    <property type="evidence" value="ECO:0007669"/>
    <property type="project" value="UniProtKB-KW"/>
</dbReference>
<comment type="similarity">
    <text evidence="2">Belongs to the ribonuclease III family.</text>
</comment>
<dbReference type="OrthoDB" id="9805026at2"/>
<dbReference type="RefSeq" id="WP_092189144.1">
    <property type="nucleotide sequence ID" value="NZ_FOTO01000001.1"/>
</dbReference>
<dbReference type="SUPFAM" id="SSF54768">
    <property type="entry name" value="dsRNA-binding domain-like"/>
    <property type="match status" value="1"/>
</dbReference>
<keyword evidence="8 9" id="KW-0694">RNA-binding</keyword>
<dbReference type="NCBIfam" id="TIGR02191">
    <property type="entry name" value="RNaseIII"/>
    <property type="match status" value="1"/>
</dbReference>
<evidence type="ECO:0000256" key="4">
    <source>
        <dbReference type="ARBA" id="ARBA00022664"/>
    </source>
</evidence>
<feature type="binding site" evidence="9">
    <location>
        <position position="122"/>
    </location>
    <ligand>
        <name>Mg(2+)</name>
        <dbReference type="ChEBI" id="CHEBI:18420"/>
    </ligand>
</feature>
<dbReference type="InterPro" id="IPR014720">
    <property type="entry name" value="dsRBD_dom"/>
</dbReference>
<comment type="cofactor">
    <cofactor evidence="9">
        <name>Mg(2+)</name>
        <dbReference type="ChEBI" id="CHEBI:18420"/>
    </cofactor>
</comment>
<keyword evidence="7 9" id="KW-0378">Hydrolase</keyword>
<keyword evidence="3 9" id="KW-0698">rRNA processing</keyword>
<evidence type="ECO:0000256" key="8">
    <source>
        <dbReference type="ARBA" id="ARBA00022884"/>
    </source>
</evidence>
<dbReference type="CDD" id="cd10845">
    <property type="entry name" value="DSRM_RNAse_III_family"/>
    <property type="match status" value="1"/>
</dbReference>
<feature type="binding site" evidence="9">
    <location>
        <position position="49"/>
    </location>
    <ligand>
        <name>Mg(2+)</name>
        <dbReference type="ChEBI" id="CHEBI:18420"/>
    </ligand>
</feature>
<evidence type="ECO:0000313" key="12">
    <source>
        <dbReference type="EMBL" id="SFL32867.1"/>
    </source>
</evidence>
<dbReference type="GO" id="GO:0003725">
    <property type="term" value="F:double-stranded RNA binding"/>
    <property type="evidence" value="ECO:0007669"/>
    <property type="project" value="TreeGrafter"/>
</dbReference>
<feature type="domain" description="RNase III" evidence="11">
    <location>
        <begin position="10"/>
        <end position="136"/>
    </location>
</feature>
<evidence type="ECO:0000256" key="1">
    <source>
        <dbReference type="ARBA" id="ARBA00000109"/>
    </source>
</evidence>
<keyword evidence="9" id="KW-0479">Metal-binding</keyword>
<dbReference type="PROSITE" id="PS50142">
    <property type="entry name" value="RNASE_3_2"/>
    <property type="match status" value="1"/>
</dbReference>
<dbReference type="Gene3D" id="3.30.160.20">
    <property type="match status" value="1"/>
</dbReference>
<dbReference type="InterPro" id="IPR036389">
    <property type="entry name" value="RNase_III_sf"/>
</dbReference>
<organism evidence="12 13">
    <name type="scientific">Desulfomicrobium norvegicum (strain DSM 1741 / NCIMB 8310)</name>
    <name type="common">Desulfovibrio baculatus (strain Norway 4)</name>
    <name type="synonym">Desulfovibrio desulfuricans (strain Norway 4)</name>
    <dbReference type="NCBI Taxonomy" id="52561"/>
    <lineage>
        <taxon>Bacteria</taxon>
        <taxon>Pseudomonadati</taxon>
        <taxon>Thermodesulfobacteriota</taxon>
        <taxon>Desulfovibrionia</taxon>
        <taxon>Desulfovibrionales</taxon>
        <taxon>Desulfomicrobiaceae</taxon>
        <taxon>Desulfomicrobium</taxon>
    </lineage>
</organism>
<dbReference type="PANTHER" id="PTHR11207">
    <property type="entry name" value="RIBONUCLEASE III"/>
    <property type="match status" value="1"/>
</dbReference>
<accession>A0A8G2C0V1</accession>
<dbReference type="GO" id="GO:0006397">
    <property type="term" value="P:mRNA processing"/>
    <property type="evidence" value="ECO:0007669"/>
    <property type="project" value="UniProtKB-UniRule"/>
</dbReference>
<dbReference type="FunFam" id="1.10.1520.10:FF:000001">
    <property type="entry name" value="Ribonuclease 3"/>
    <property type="match status" value="1"/>
</dbReference>
<dbReference type="GO" id="GO:0005737">
    <property type="term" value="C:cytoplasm"/>
    <property type="evidence" value="ECO:0007669"/>
    <property type="project" value="UniProtKB-SubCell"/>
</dbReference>
<comment type="caution">
    <text evidence="12">The sequence shown here is derived from an EMBL/GenBank/DDBJ whole genome shotgun (WGS) entry which is preliminary data.</text>
</comment>
<dbReference type="EC" id="3.1.26.3" evidence="9"/>
<dbReference type="CDD" id="cd00593">
    <property type="entry name" value="RIBOc"/>
    <property type="match status" value="1"/>
</dbReference>
<dbReference type="SMART" id="SM00535">
    <property type="entry name" value="RIBOc"/>
    <property type="match status" value="1"/>
</dbReference>
<dbReference type="GO" id="GO:0006364">
    <property type="term" value="P:rRNA processing"/>
    <property type="evidence" value="ECO:0007669"/>
    <property type="project" value="UniProtKB-UniRule"/>
</dbReference>
<dbReference type="SMART" id="SM00358">
    <property type="entry name" value="DSRM"/>
    <property type="match status" value="1"/>
</dbReference>
<feature type="domain" description="DRBM" evidence="10">
    <location>
        <begin position="163"/>
        <end position="232"/>
    </location>
</feature>
<evidence type="ECO:0000256" key="7">
    <source>
        <dbReference type="ARBA" id="ARBA00022801"/>
    </source>
</evidence>